<name>Q2JC75_FRACC</name>
<feature type="region of interest" description="Disordered" evidence="1">
    <location>
        <begin position="36"/>
        <end position="71"/>
    </location>
</feature>
<evidence type="ECO:0000256" key="1">
    <source>
        <dbReference type="SAM" id="MobiDB-lite"/>
    </source>
</evidence>
<accession>Q2JC75</accession>
<proteinExistence type="predicted"/>
<organism evidence="2 3">
    <name type="scientific">Frankia casuarinae (strain DSM 45818 / CECT 9043 / HFP020203 / CcI3)</name>
    <dbReference type="NCBI Taxonomy" id="106370"/>
    <lineage>
        <taxon>Bacteria</taxon>
        <taxon>Bacillati</taxon>
        <taxon>Actinomycetota</taxon>
        <taxon>Actinomycetes</taxon>
        <taxon>Frankiales</taxon>
        <taxon>Frankiaceae</taxon>
        <taxon>Frankia</taxon>
    </lineage>
</organism>
<dbReference type="STRING" id="106370.Francci3_1741"/>
<keyword evidence="3" id="KW-1185">Reference proteome</keyword>
<dbReference type="AlphaFoldDB" id="Q2JC75"/>
<gene>
    <name evidence="2" type="ordered locus">Francci3_1741</name>
</gene>
<sequence length="152" mass="16818">MRRAEAAVEPWRQADSMPPMSRVAFMDALRLPRTHLSGLSGPSRTVERPRRRGARVSDGLSSRRPLRPLGSGCIRTEQMRRAEWRPRGVLIILDVATVLGLEPLARAGAASIESIRQRGRELARRTAPWRALPAVAELAEVSQALTTRGAPR</sequence>
<reference evidence="2 3" key="1">
    <citation type="journal article" date="2007" name="Genome Res.">
        <title>Genome characteristics of facultatively symbiotic Frankia sp. strains reflect host range and host plant biogeography.</title>
        <authorList>
            <person name="Normand P."/>
            <person name="Lapierre P."/>
            <person name="Tisa L.S."/>
            <person name="Gogarten J.P."/>
            <person name="Alloisio N."/>
            <person name="Bagnarol E."/>
            <person name="Bassi C.A."/>
            <person name="Berry A.M."/>
            <person name="Bickhart D.M."/>
            <person name="Choisne N."/>
            <person name="Couloux A."/>
            <person name="Cournoyer B."/>
            <person name="Cruveiller S."/>
            <person name="Daubin V."/>
            <person name="Demange N."/>
            <person name="Francino M.P."/>
            <person name="Goltsman E."/>
            <person name="Huang Y."/>
            <person name="Kopp O.R."/>
            <person name="Labarre L."/>
            <person name="Lapidus A."/>
            <person name="Lavire C."/>
            <person name="Marechal J."/>
            <person name="Martinez M."/>
            <person name="Mastronunzio J.E."/>
            <person name="Mullin B.C."/>
            <person name="Niemann J."/>
            <person name="Pujic P."/>
            <person name="Rawnsley T."/>
            <person name="Rouy Z."/>
            <person name="Schenowitz C."/>
            <person name="Sellstedt A."/>
            <person name="Tavares F."/>
            <person name="Tomkins J.P."/>
            <person name="Vallenet D."/>
            <person name="Valverde C."/>
            <person name="Wall L.G."/>
            <person name="Wang Y."/>
            <person name="Medigue C."/>
            <person name="Benson D.R."/>
        </authorList>
    </citation>
    <scope>NUCLEOTIDE SEQUENCE [LARGE SCALE GENOMIC DNA]</scope>
    <source>
        <strain evidence="3">DSM 45818 / CECT 9043 / CcI3</strain>
    </source>
</reference>
<dbReference type="EMBL" id="CP000249">
    <property type="protein sequence ID" value="ABD11117.1"/>
    <property type="molecule type" value="Genomic_DNA"/>
</dbReference>
<evidence type="ECO:0000313" key="3">
    <source>
        <dbReference type="Proteomes" id="UP000001937"/>
    </source>
</evidence>
<protein>
    <submittedName>
        <fullName evidence="2">Uncharacterized protein</fullName>
    </submittedName>
</protein>
<evidence type="ECO:0000313" key="2">
    <source>
        <dbReference type="EMBL" id="ABD11117.1"/>
    </source>
</evidence>
<dbReference type="KEGG" id="fra:Francci3_1741"/>
<dbReference type="Proteomes" id="UP000001937">
    <property type="component" value="Chromosome"/>
</dbReference>
<dbReference type="HOGENOM" id="CLU_1719675_0_0_11"/>